<feature type="non-terminal residue" evidence="6">
    <location>
        <position position="76"/>
    </location>
</feature>
<dbReference type="PANTHER" id="PTHR10196:SF69">
    <property type="entry name" value="GLYCEROL KINASE"/>
    <property type="match status" value="1"/>
</dbReference>
<keyword evidence="3 6" id="KW-0418">Kinase</keyword>
<dbReference type="Pfam" id="PF00370">
    <property type="entry name" value="FGGY_N"/>
    <property type="match status" value="1"/>
</dbReference>
<dbReference type="Proteomes" id="UP000239731">
    <property type="component" value="Unassembled WGS sequence"/>
</dbReference>
<dbReference type="PANTHER" id="PTHR10196">
    <property type="entry name" value="SUGAR KINASE"/>
    <property type="match status" value="1"/>
</dbReference>
<feature type="non-terminal residue" evidence="6">
    <location>
        <position position="1"/>
    </location>
</feature>
<dbReference type="InterPro" id="IPR043129">
    <property type="entry name" value="ATPase_NBD"/>
</dbReference>
<dbReference type="EMBL" id="PVUH01000342">
    <property type="protein sequence ID" value="PRW71833.1"/>
    <property type="molecule type" value="Genomic_DNA"/>
</dbReference>
<evidence type="ECO:0000256" key="1">
    <source>
        <dbReference type="ARBA" id="ARBA00009156"/>
    </source>
</evidence>
<evidence type="ECO:0000259" key="5">
    <source>
        <dbReference type="Pfam" id="PF00370"/>
    </source>
</evidence>
<protein>
    <recommendedName>
        <fullName evidence="4">ATP:glycerol 3-phosphotransferase</fullName>
    </recommendedName>
</protein>
<evidence type="ECO:0000256" key="3">
    <source>
        <dbReference type="ARBA" id="ARBA00022777"/>
    </source>
</evidence>
<accession>A0A2T0HHT7</accession>
<evidence type="ECO:0000256" key="4">
    <source>
        <dbReference type="ARBA" id="ARBA00043149"/>
    </source>
</evidence>
<feature type="domain" description="Carbohydrate kinase FGGY N-terminal" evidence="5">
    <location>
        <begin position="2"/>
        <end position="67"/>
    </location>
</feature>
<gene>
    <name evidence="6" type="ORF">C7A10_33050</name>
</gene>
<dbReference type="InterPro" id="IPR018483">
    <property type="entry name" value="Carb_kinase_FGGY_CS"/>
</dbReference>
<dbReference type="GO" id="GO:0005829">
    <property type="term" value="C:cytosol"/>
    <property type="evidence" value="ECO:0007669"/>
    <property type="project" value="TreeGrafter"/>
</dbReference>
<dbReference type="PROSITE" id="PS00933">
    <property type="entry name" value="FGGY_KINASES_1"/>
    <property type="match status" value="1"/>
</dbReference>
<dbReference type="SUPFAM" id="SSF53067">
    <property type="entry name" value="Actin-like ATPase domain"/>
    <property type="match status" value="1"/>
</dbReference>
<evidence type="ECO:0000313" key="7">
    <source>
        <dbReference type="Proteomes" id="UP000239731"/>
    </source>
</evidence>
<sequence>QKICNELAGDKGADRYKEICGLGLSTYFSGPKVKWILDNVEGARARAEAGDLLFGNMDTWVLWNLTGGTNGGVHIT</sequence>
<keyword evidence="2" id="KW-0808">Transferase</keyword>
<dbReference type="RefSeq" id="WP_258178654.1">
    <property type="nucleotide sequence ID" value="NZ_PVUH01000342.1"/>
</dbReference>
<dbReference type="Gene3D" id="3.30.420.40">
    <property type="match status" value="1"/>
</dbReference>
<dbReference type="AlphaFoldDB" id="A0A2T0HHT7"/>
<organism evidence="6 7">
    <name type="scientific">Pseudomonas fluorescens</name>
    <dbReference type="NCBI Taxonomy" id="294"/>
    <lineage>
        <taxon>Bacteria</taxon>
        <taxon>Pseudomonadati</taxon>
        <taxon>Pseudomonadota</taxon>
        <taxon>Gammaproteobacteria</taxon>
        <taxon>Pseudomonadales</taxon>
        <taxon>Pseudomonadaceae</taxon>
        <taxon>Pseudomonas</taxon>
    </lineage>
</organism>
<name>A0A2T0HHT7_PSEFL</name>
<comment type="similarity">
    <text evidence="1">Belongs to the FGGY kinase family.</text>
</comment>
<evidence type="ECO:0000313" key="6">
    <source>
        <dbReference type="EMBL" id="PRW71833.1"/>
    </source>
</evidence>
<reference evidence="6 7" key="1">
    <citation type="submission" date="2018-03" db="EMBL/GenBank/DDBJ databases">
        <title>Blue discolouration in mozzarella cheese caused by Pseudomonas fluorescens.</title>
        <authorList>
            <person name="Chiesa F."/>
            <person name="Dalmasso A."/>
            <person name="Lomonaco S."/>
        </authorList>
    </citation>
    <scope>NUCLEOTIDE SEQUENCE [LARGE SCALE GENOMIC DNA]</scope>
    <source>
        <strain evidence="6 7">11293</strain>
    </source>
</reference>
<dbReference type="GO" id="GO:0004370">
    <property type="term" value="F:glycerol kinase activity"/>
    <property type="evidence" value="ECO:0007669"/>
    <property type="project" value="TreeGrafter"/>
</dbReference>
<proteinExistence type="inferred from homology"/>
<dbReference type="InterPro" id="IPR018484">
    <property type="entry name" value="FGGY_N"/>
</dbReference>
<comment type="caution">
    <text evidence="6">The sequence shown here is derived from an EMBL/GenBank/DDBJ whole genome shotgun (WGS) entry which is preliminary data.</text>
</comment>
<evidence type="ECO:0000256" key="2">
    <source>
        <dbReference type="ARBA" id="ARBA00022679"/>
    </source>
</evidence>
<dbReference type="GO" id="GO:0019563">
    <property type="term" value="P:glycerol catabolic process"/>
    <property type="evidence" value="ECO:0007669"/>
    <property type="project" value="TreeGrafter"/>
</dbReference>